<sequence length="291" mass="32338">MGSPFLGLRYSLTGGPVFGVHYNWDRHGNPEGTEELIETYKSLYASRNPPLQSIKYDGNLTVPNMEYGLYYVRPPVCEILHPSDDNKYGNTTSIMFYYKHGSHSILFPGDMTPEGMTTVLDEKQGMEKRYTRFGATVSPSTMDWHTKTGRQPSLKSLLGKHGLTVLMAPHHGLESCYSTDLYNAINGDSFTAVRKPQLVVVSERRKRHENDGNTDSRYYGTSGGTGVTITKDRNVETGQGFISTKGGHHILIIFNGTGPVKVYADTEPDNLLPYIKTAPAKVGSSFKQFPK</sequence>
<dbReference type="Gene3D" id="3.60.15.10">
    <property type="entry name" value="Ribonuclease Z/Hydroxyacylglutathione hydrolase-like"/>
    <property type="match status" value="1"/>
</dbReference>
<dbReference type="KEGG" id="gog:C1280_36160"/>
<keyword evidence="3" id="KW-1185">Reference proteome</keyword>
<protein>
    <submittedName>
        <fullName evidence="2">Uncharacterized protein</fullName>
    </submittedName>
</protein>
<reference evidence="2 3" key="1">
    <citation type="submission" date="2018-01" db="EMBL/GenBank/DDBJ databases">
        <title>G. obscuriglobus.</title>
        <authorList>
            <person name="Franke J."/>
            <person name="Blomberg W."/>
            <person name="Selmecki A."/>
        </authorList>
    </citation>
    <scope>NUCLEOTIDE SEQUENCE [LARGE SCALE GENOMIC DNA]</scope>
    <source>
        <strain evidence="2 3">DSM 5831</strain>
    </source>
</reference>
<gene>
    <name evidence="2" type="ORF">C1280_36160</name>
</gene>
<dbReference type="InterPro" id="IPR036866">
    <property type="entry name" value="RibonucZ/Hydroxyglut_hydro"/>
</dbReference>
<dbReference type="RefSeq" id="WP_010040614.1">
    <property type="nucleotide sequence ID" value="NZ_CP025958.1"/>
</dbReference>
<dbReference type="AlphaFoldDB" id="A0A2Z3HDS6"/>
<evidence type="ECO:0000313" key="2">
    <source>
        <dbReference type="EMBL" id="AWM41896.1"/>
    </source>
</evidence>
<feature type="region of interest" description="Disordered" evidence="1">
    <location>
        <begin position="205"/>
        <end position="225"/>
    </location>
</feature>
<accession>A0A2Z3HDS6</accession>
<evidence type="ECO:0000256" key="1">
    <source>
        <dbReference type="SAM" id="MobiDB-lite"/>
    </source>
</evidence>
<organism evidence="2 3">
    <name type="scientific">Gemmata obscuriglobus</name>
    <dbReference type="NCBI Taxonomy" id="114"/>
    <lineage>
        <taxon>Bacteria</taxon>
        <taxon>Pseudomonadati</taxon>
        <taxon>Planctomycetota</taxon>
        <taxon>Planctomycetia</taxon>
        <taxon>Gemmatales</taxon>
        <taxon>Gemmataceae</taxon>
        <taxon>Gemmata</taxon>
    </lineage>
</organism>
<dbReference type="Proteomes" id="UP000245802">
    <property type="component" value="Chromosome"/>
</dbReference>
<proteinExistence type="predicted"/>
<dbReference type="EMBL" id="CP025958">
    <property type="protein sequence ID" value="AWM41896.1"/>
    <property type="molecule type" value="Genomic_DNA"/>
</dbReference>
<evidence type="ECO:0000313" key="3">
    <source>
        <dbReference type="Proteomes" id="UP000245802"/>
    </source>
</evidence>
<name>A0A2Z3HDS6_9BACT</name>